<dbReference type="Proteomes" id="UP000305921">
    <property type="component" value="Unassembled WGS sequence"/>
</dbReference>
<evidence type="ECO:0000313" key="4">
    <source>
        <dbReference type="EMBL" id="TLQ47619.1"/>
    </source>
</evidence>
<sequence length="301" mass="31323">MGARAGNDGDRNRAAGSDVTGSPEVIAGLDPRGQSRGAVSWAAEEAALRGLPLRLVVAVPWLADTRHVDAEPQRVSLRTQAGRILESAAAWAADEYALPDLVMEVYDGSPVAALTAGSRHAQSVVVGSRDLNRLEEVISTGSVVVPLTARAGCPVVVVREPSAGRSRRPRLVVGVDARSPSAAALGFAFGEAAVRGVALDAVFVSEPPVLPFTRRKRAGESQREMLAGTVTGWSERYPGVAVAEEVLSGDPVEELVRASTSAVAVVVGRSPRRAGAGLRIGRVVHGLLHRAGCPVIVVPPQ</sequence>
<evidence type="ECO:0000313" key="5">
    <source>
        <dbReference type="Proteomes" id="UP000305921"/>
    </source>
</evidence>
<dbReference type="EMBL" id="VAWE01000001">
    <property type="protein sequence ID" value="TLQ47619.1"/>
    <property type="molecule type" value="Genomic_DNA"/>
</dbReference>
<feature type="domain" description="UspA" evidence="3">
    <location>
        <begin position="170"/>
        <end position="299"/>
    </location>
</feature>
<protein>
    <submittedName>
        <fullName evidence="4">Universal stress protein</fullName>
    </submittedName>
</protein>
<comment type="caution">
    <text evidence="4">The sequence shown here is derived from an EMBL/GenBank/DDBJ whole genome shotgun (WGS) entry which is preliminary data.</text>
</comment>
<feature type="region of interest" description="Disordered" evidence="2">
    <location>
        <begin position="1"/>
        <end position="31"/>
    </location>
</feature>
<dbReference type="RefSeq" id="WP_138056894.1">
    <property type="nucleotide sequence ID" value="NZ_VAWE01000001.1"/>
</dbReference>
<dbReference type="Pfam" id="PF00582">
    <property type="entry name" value="Usp"/>
    <property type="match status" value="2"/>
</dbReference>
<gene>
    <name evidence="4" type="ORF">FEF34_35935</name>
</gene>
<dbReference type="InterPro" id="IPR014729">
    <property type="entry name" value="Rossmann-like_a/b/a_fold"/>
</dbReference>
<organism evidence="4 5">
    <name type="scientific">Streptomyces marianii</name>
    <dbReference type="NCBI Taxonomy" id="1817406"/>
    <lineage>
        <taxon>Bacteria</taxon>
        <taxon>Bacillati</taxon>
        <taxon>Actinomycetota</taxon>
        <taxon>Actinomycetes</taxon>
        <taxon>Kitasatosporales</taxon>
        <taxon>Streptomycetaceae</taxon>
        <taxon>Streptomyces</taxon>
    </lineage>
</organism>
<dbReference type="OrthoDB" id="3404132at2"/>
<dbReference type="Gene3D" id="3.40.50.620">
    <property type="entry name" value="HUPs"/>
    <property type="match status" value="2"/>
</dbReference>
<keyword evidence="5" id="KW-1185">Reference proteome</keyword>
<feature type="domain" description="UspA" evidence="3">
    <location>
        <begin position="25"/>
        <end position="159"/>
    </location>
</feature>
<accession>A0A5R9EFP7</accession>
<evidence type="ECO:0000259" key="3">
    <source>
        <dbReference type="Pfam" id="PF00582"/>
    </source>
</evidence>
<proteinExistence type="inferred from homology"/>
<dbReference type="InterPro" id="IPR006016">
    <property type="entry name" value="UspA"/>
</dbReference>
<dbReference type="PANTHER" id="PTHR46268:SF27">
    <property type="entry name" value="UNIVERSAL STRESS PROTEIN RV2623"/>
    <property type="match status" value="1"/>
</dbReference>
<name>A0A5R9EFP7_9ACTN</name>
<reference evidence="4 5" key="1">
    <citation type="submission" date="2019-05" db="EMBL/GenBank/DDBJ databases">
        <title>Streptomyces marianii sp. nov., a novel marine actinomycete from southern coast of India.</title>
        <authorList>
            <person name="Iniyan A.M."/>
            <person name="Wink J."/>
            <person name="Ramprasad E."/>
            <person name="Ramana C.V."/>
            <person name="Bunk B."/>
            <person name="Sproer C."/>
            <person name="Joseph F.-J.R.S."/>
            <person name="Vincent S.G.P."/>
        </authorList>
    </citation>
    <scope>NUCLEOTIDE SEQUENCE [LARGE SCALE GENOMIC DNA]</scope>
    <source>
        <strain evidence="4 5">ICN19</strain>
    </source>
</reference>
<comment type="similarity">
    <text evidence="1">Belongs to the universal stress protein A family.</text>
</comment>
<evidence type="ECO:0000256" key="2">
    <source>
        <dbReference type="SAM" id="MobiDB-lite"/>
    </source>
</evidence>
<dbReference type="SUPFAM" id="SSF52402">
    <property type="entry name" value="Adenine nucleotide alpha hydrolases-like"/>
    <property type="match status" value="2"/>
</dbReference>
<dbReference type="AlphaFoldDB" id="A0A5R9EFP7"/>
<dbReference type="PANTHER" id="PTHR46268">
    <property type="entry name" value="STRESS RESPONSE PROTEIN NHAX"/>
    <property type="match status" value="1"/>
</dbReference>
<evidence type="ECO:0000256" key="1">
    <source>
        <dbReference type="ARBA" id="ARBA00008791"/>
    </source>
</evidence>